<keyword evidence="2" id="KW-1185">Reference proteome</keyword>
<dbReference type="PANTHER" id="PTHR31389">
    <property type="entry name" value="LD39211P"/>
    <property type="match status" value="1"/>
</dbReference>
<protein>
    <submittedName>
        <fullName evidence="1">Uncharacterized protein</fullName>
    </submittedName>
</protein>
<dbReference type="AlphaFoldDB" id="A0AAD9IZB7"/>
<evidence type="ECO:0000313" key="1">
    <source>
        <dbReference type="EMBL" id="KAK2143697.1"/>
    </source>
</evidence>
<comment type="caution">
    <text evidence="1">The sequence shown here is derived from an EMBL/GenBank/DDBJ whole genome shotgun (WGS) entry which is preliminary data.</text>
</comment>
<name>A0AAD9IZB7_9ANNE</name>
<gene>
    <name evidence="1" type="ORF">LSH36_819g01024</name>
</gene>
<accession>A0AAD9IZB7</accession>
<reference evidence="1" key="1">
    <citation type="journal article" date="2023" name="Mol. Biol. Evol.">
        <title>Third-Generation Sequencing Reveals the Adaptive Role of the Epigenome in Three Deep-Sea Polychaetes.</title>
        <authorList>
            <person name="Perez M."/>
            <person name="Aroh O."/>
            <person name="Sun Y."/>
            <person name="Lan Y."/>
            <person name="Juniper S.K."/>
            <person name="Young C.R."/>
            <person name="Angers B."/>
            <person name="Qian P.Y."/>
        </authorList>
    </citation>
    <scope>NUCLEOTIDE SEQUENCE</scope>
    <source>
        <strain evidence="1">P08H-3</strain>
    </source>
</reference>
<sequence>MVIRKIHPEGSGYTVLNQEPPWKKFYTDNTTRFQISDGLLKTIDFPLKRYVTLDNDTITRFVFVTAASNSFMAGVIDGIASVQKYYPGRSIVFYDLGLTARNKKRILELCDVEYRIFNFSKYPEHVHHLKSYTWKPLIIYEVLREHPGLFWMDASARLLSSNVNMTHTKLFATDGILLFNFAGHNTFVVTHKTMYDYLPTNLTEMQRIYQYEANIMVIFGTKTVFDDVIKWWVFCALIERCMAPVYAVSCRKTPPDVYAGCHRYDQSAINILLANKFHFDYKIYAKHYDNFEVIRRQNNGKGTPRICPKTTPNVG</sequence>
<evidence type="ECO:0000313" key="2">
    <source>
        <dbReference type="Proteomes" id="UP001208570"/>
    </source>
</evidence>
<dbReference type="PANTHER" id="PTHR31389:SF4">
    <property type="entry name" value="LD39211P"/>
    <property type="match status" value="1"/>
</dbReference>
<dbReference type="InterPro" id="IPR012444">
    <property type="entry name" value="DUF1647"/>
</dbReference>
<dbReference type="Pfam" id="PF07801">
    <property type="entry name" value="DUF1647"/>
    <property type="match status" value="1"/>
</dbReference>
<proteinExistence type="predicted"/>
<dbReference type="Proteomes" id="UP001208570">
    <property type="component" value="Unassembled WGS sequence"/>
</dbReference>
<organism evidence="1 2">
    <name type="scientific">Paralvinella palmiformis</name>
    <dbReference type="NCBI Taxonomy" id="53620"/>
    <lineage>
        <taxon>Eukaryota</taxon>
        <taxon>Metazoa</taxon>
        <taxon>Spiralia</taxon>
        <taxon>Lophotrochozoa</taxon>
        <taxon>Annelida</taxon>
        <taxon>Polychaeta</taxon>
        <taxon>Sedentaria</taxon>
        <taxon>Canalipalpata</taxon>
        <taxon>Terebellida</taxon>
        <taxon>Terebelliformia</taxon>
        <taxon>Alvinellidae</taxon>
        <taxon>Paralvinella</taxon>
    </lineage>
</organism>
<dbReference type="EMBL" id="JAODUP010000819">
    <property type="protein sequence ID" value="KAK2143697.1"/>
    <property type="molecule type" value="Genomic_DNA"/>
</dbReference>